<keyword evidence="1" id="KW-0175">Coiled coil</keyword>
<feature type="coiled-coil region" evidence="1">
    <location>
        <begin position="112"/>
        <end position="139"/>
    </location>
</feature>
<comment type="caution">
    <text evidence="2">The sequence shown here is derived from an EMBL/GenBank/DDBJ whole genome shotgun (WGS) entry which is preliminary data.</text>
</comment>
<evidence type="ECO:0000313" key="3">
    <source>
        <dbReference type="Proteomes" id="UP000654604"/>
    </source>
</evidence>
<proteinExistence type="predicted"/>
<reference evidence="2 3" key="1">
    <citation type="submission" date="2020-10" db="EMBL/GenBank/DDBJ databases">
        <authorList>
            <person name="Castelo-Branco R."/>
            <person name="Eusebio N."/>
            <person name="Adriana R."/>
            <person name="Vieira A."/>
            <person name="Brugerolle De Fraissinette N."/>
            <person name="Rezende De Castro R."/>
            <person name="Schneider M.P."/>
            <person name="Vasconcelos V."/>
            <person name="Leao P.N."/>
        </authorList>
    </citation>
    <scope>NUCLEOTIDE SEQUENCE [LARGE SCALE GENOMIC DNA]</scope>
    <source>
        <strain evidence="2 3">LEGE 03274</strain>
    </source>
</reference>
<evidence type="ECO:0000256" key="1">
    <source>
        <dbReference type="SAM" id="Coils"/>
    </source>
</evidence>
<gene>
    <name evidence="2" type="ORF">IQ215_00350</name>
</gene>
<organism evidence="2 3">
    <name type="scientific">Cyanobacterium stanieri LEGE 03274</name>
    <dbReference type="NCBI Taxonomy" id="1828756"/>
    <lineage>
        <taxon>Bacteria</taxon>
        <taxon>Bacillati</taxon>
        <taxon>Cyanobacteriota</taxon>
        <taxon>Cyanophyceae</taxon>
        <taxon>Oscillatoriophycideae</taxon>
        <taxon>Chroococcales</taxon>
        <taxon>Geminocystaceae</taxon>
        <taxon>Cyanobacterium</taxon>
    </lineage>
</organism>
<dbReference type="RefSeq" id="WP_193799336.1">
    <property type="nucleotide sequence ID" value="NZ_JADEWC010000001.1"/>
</dbReference>
<dbReference type="EMBL" id="JADEWC010000001">
    <property type="protein sequence ID" value="MBE9221136.1"/>
    <property type="molecule type" value="Genomic_DNA"/>
</dbReference>
<dbReference type="Proteomes" id="UP000654604">
    <property type="component" value="Unassembled WGS sequence"/>
</dbReference>
<name>A0ABR9V1Z5_9CHRO</name>
<sequence>MLYLAQVVENNISQKLELHLLAMEESSNQWTFCNEEYLSLPDEIESCQGLLLLLDINEKREIIRYRDAKDWVLNIIRDFVTNEGEKCSDFFVNEQVRIEQWRQELTLESQDLTRIKLEMETRREELQQLEHNLSLERKKLND</sequence>
<keyword evidence="3" id="KW-1185">Reference proteome</keyword>
<evidence type="ECO:0000313" key="2">
    <source>
        <dbReference type="EMBL" id="MBE9221136.1"/>
    </source>
</evidence>
<accession>A0ABR9V1Z5</accession>
<protein>
    <submittedName>
        <fullName evidence="2">Uncharacterized protein</fullName>
    </submittedName>
</protein>